<proteinExistence type="predicted"/>
<keyword evidence="4" id="KW-1185">Reference proteome</keyword>
<feature type="domain" description="Outer membrane protein beta-barrel" evidence="2">
    <location>
        <begin position="465"/>
        <end position="912"/>
    </location>
</feature>
<accession>A0A8X8IAH9</accession>
<dbReference type="SUPFAM" id="SSF49464">
    <property type="entry name" value="Carboxypeptidase regulatory domain-like"/>
    <property type="match status" value="1"/>
</dbReference>
<dbReference type="RefSeq" id="WP_092722646.1">
    <property type="nucleotide sequence ID" value="NZ_FNNO01000003.1"/>
</dbReference>
<dbReference type="GO" id="GO:0004180">
    <property type="term" value="F:carboxypeptidase activity"/>
    <property type="evidence" value="ECO:0007669"/>
    <property type="project" value="UniProtKB-KW"/>
</dbReference>
<sequence>MKNMKKLTLLPLLLFTCFFSVSYAQQSVVKGRIADTVSKQNLEHAVISLLHSKDSTLVGFARADNKGHFELKGMPAGLFVVMVTYPGYVEMIDTLSLNGQTPYDFGLIPLNTKAHLLQEVIVRQTIAPIRIKGDTTIYMADSFKMRPDATVEDLLKILPGISVNSKGEITAQGQKVQKVYVDGDEFFGDDPTMATQNLNKKDVAQVQVFDKKSDQAALTGIDDGQKQKAINLVMKEDAKKGYFGKAEAGSDFKQYYQSKITANWFTSTKKMGAYLTADRTGNNHMSWEEQQDFGSLNMQMMDGGGIMINNEGDEFNTWNAKGIPESQQMSFMYNNKFGKLKSNTANNYGYNHQFLSGDSYTRSTYILPDSLYYNNQDEHMRGSRMRNRISTKNELNLDSATTLTINARGSWSKNDQDATRSSEYLNSHQALINNSFRHHYSNGDKNDLKADVFLKRKLNKAGTRSVTISAGMGKITDNSDGYLYNKTQYYTNGLVDSTQLIDQRKRNASIITTSQAMVTYVEPLTKRTSINLNYTFNSSNSEQDARSYERGNGKYDSLNLLYSNHFKYDYYSHRGGISWNYIYKKITLRAGLGLQELSMKQTNLYKDSSYARNFVNYFPSANFSWRFAQTGVFNLGYNGNTQQPSLSQLQPILNNIDPLNITIGNPDLKPAFNHNFNFYMYHYKVISKRNINLWGGININQNAFSNKSIVDKQGKRTNQAVNVDGNYNYYLGINIGKEIKFMKLSINFSPRMNGGQYKSFINGLENTTRNFTISPEINIGRYSEKKFDLNLSYGPGYNQSTSSFSTSIITKYWTQNFGLNFHYFMIKNWIFATDIDATYRQKLSPGDNGIHTFVWNASIERKIIPKKDISLIASINDILNQRVGFQPSITSNFISQNTYTTVQRYALLSLRWKFNKNRKSSDN</sequence>
<dbReference type="Pfam" id="PF14905">
    <property type="entry name" value="OMP_b-brl_3"/>
    <property type="match status" value="1"/>
</dbReference>
<keyword evidence="3" id="KW-0121">Carboxypeptidase</keyword>
<keyword evidence="1" id="KW-0732">Signal</keyword>
<dbReference type="EMBL" id="FNNO01000003">
    <property type="protein sequence ID" value="SDW49189.1"/>
    <property type="molecule type" value="Genomic_DNA"/>
</dbReference>
<dbReference type="AlphaFoldDB" id="A0A8X8IAH9"/>
<evidence type="ECO:0000313" key="4">
    <source>
        <dbReference type="Proteomes" id="UP000198711"/>
    </source>
</evidence>
<evidence type="ECO:0000313" key="3">
    <source>
        <dbReference type="EMBL" id="SDW49189.1"/>
    </source>
</evidence>
<name>A0A8X8IAH9_9BACT</name>
<dbReference type="InterPro" id="IPR008969">
    <property type="entry name" value="CarboxyPept-like_regulatory"/>
</dbReference>
<feature type="signal peptide" evidence="1">
    <location>
        <begin position="1"/>
        <end position="24"/>
    </location>
</feature>
<gene>
    <name evidence="3" type="ORF">SAMN05444410_103108</name>
</gene>
<evidence type="ECO:0000259" key="2">
    <source>
        <dbReference type="Pfam" id="PF14905"/>
    </source>
</evidence>
<dbReference type="InterPro" id="IPR041700">
    <property type="entry name" value="OMP_b-brl_3"/>
</dbReference>
<comment type="caution">
    <text evidence="3">The sequence shown here is derived from an EMBL/GenBank/DDBJ whole genome shotgun (WGS) entry which is preliminary data.</text>
</comment>
<keyword evidence="3" id="KW-0378">Hydrolase</keyword>
<reference evidence="3 4" key="1">
    <citation type="submission" date="2016-10" db="EMBL/GenBank/DDBJ databases">
        <authorList>
            <person name="Varghese N."/>
            <person name="Submissions S."/>
        </authorList>
    </citation>
    <scope>NUCLEOTIDE SEQUENCE [LARGE SCALE GENOMIC DNA]</scope>
    <source>
        <strain evidence="3 4">DSM 25353</strain>
    </source>
</reference>
<feature type="chain" id="PRO_5036445589" evidence="1">
    <location>
        <begin position="25"/>
        <end position="923"/>
    </location>
</feature>
<keyword evidence="3" id="KW-0645">Protease</keyword>
<dbReference type="SUPFAM" id="SSF56935">
    <property type="entry name" value="Porins"/>
    <property type="match status" value="1"/>
</dbReference>
<protein>
    <submittedName>
        <fullName evidence="3">Carboxypeptidase regulatory-like domain-containing protein</fullName>
    </submittedName>
</protein>
<organism evidence="3 4">
    <name type="scientific">Hydrobacter penzbergensis</name>
    <dbReference type="NCBI Taxonomy" id="1235997"/>
    <lineage>
        <taxon>Bacteria</taxon>
        <taxon>Pseudomonadati</taxon>
        <taxon>Bacteroidota</taxon>
        <taxon>Chitinophagia</taxon>
        <taxon>Chitinophagales</taxon>
        <taxon>Chitinophagaceae</taxon>
        <taxon>Hydrobacter</taxon>
    </lineage>
</organism>
<dbReference type="Proteomes" id="UP000198711">
    <property type="component" value="Unassembled WGS sequence"/>
</dbReference>
<evidence type="ECO:0000256" key="1">
    <source>
        <dbReference type="SAM" id="SignalP"/>
    </source>
</evidence>